<dbReference type="PANTHER" id="PTHR46401">
    <property type="entry name" value="GLYCOSYLTRANSFERASE WBBK-RELATED"/>
    <property type="match status" value="1"/>
</dbReference>
<keyword evidence="1 3" id="KW-0808">Transferase</keyword>
<sequence>MRIVIDMQGAQTGSRYRGIGRYTLSLAKGMVRNRGKHEIVLALSGLFPETIDSFYEEFDGLLPKENIKIWHAIGPTQEVQSENRQRREVAERIREAFLASLNPDVVLITSLFEGLGDDAIGSIGLLEKSIPTAVILYDLIPLINPDSHFRNSQVHQEWYKRKINSLKRSEMLLAISESARQEALMGVNFDPDSVVNISGACDTFFQSSEEAKGNKLRVWKKFGIEKPFVMYTGGADERKNLHRLIMAYAQLPSKIRKCHQLVFAGKMPDSYIKDYFETAKKCGMIDGELVIAGYVENQDLLTLYNTCALFAFPSLHEGFGIPPLEAMACGAAVIGANATSLPEVIGWTDAMFDPTSVPEITAKLQQALTDKTFHANLVKHGAEQYRKFSWDDSGKKAIIALERFAPQSSAPMAVSLNVEKTATFEPRRLKILAIKLDHLGDFILSIPALTKLRAKYPYASIDIVVGSWNVDFAKKLGIFNRIHAYDYFKKKSSEAPSTTEAILDNLITQLDQYSIAVDLRRQPDTRFLLTRVKADIKVGYQTFNREIDTSLDVAIPTHLDVAHKATPHNETSISVQMIRIVDAIPADPGDFVTYPSICNEINRVPDTVAIFPKAGMDAREWDAAKFSDYVNLLLKNSHIREINVYFSNHADASEFTFKSHDRLNVHIGLKLDILTESLAKNSVCIANNSGGAHLASYLGLTVIGLYSGHEMASEWGPQFLNGYVIQRAAPCSPCHGAMRTDCPYDRFCLTDIPVSDVYNKTLEALGHKSQSGIKLQSDGPTTIRQQKNTDTIVRLLMKSLGSLLCDANQTDLLNLAEIIARNHPTYSLSPDLRSIKYGERVNHRSALIDWVGFSGVEADFRWTDAHVVEMLFDCQEGVSPSSSLTLFFDTLGEQHIHAYINGESTFEGVRSGSNIELELSVHNLRSSSNRLKLVLPNARTPGNGDGRKLALAVRGLLIERKQQVAESQQQFLETA</sequence>
<dbReference type="GO" id="GO:0009103">
    <property type="term" value="P:lipopolysaccharide biosynthetic process"/>
    <property type="evidence" value="ECO:0007669"/>
    <property type="project" value="TreeGrafter"/>
</dbReference>
<evidence type="ECO:0000313" key="4">
    <source>
        <dbReference type="EMBL" id="CAJ0897695.1"/>
    </source>
</evidence>
<dbReference type="Gene3D" id="3.40.50.2000">
    <property type="entry name" value="Glycogen Phosphorylase B"/>
    <property type="match status" value="4"/>
</dbReference>
<dbReference type="CDD" id="cd03809">
    <property type="entry name" value="GT4_MtfB-like"/>
    <property type="match status" value="1"/>
</dbReference>
<evidence type="ECO:0000256" key="1">
    <source>
        <dbReference type="ARBA" id="ARBA00022679"/>
    </source>
</evidence>
<dbReference type="Pfam" id="PF00534">
    <property type="entry name" value="Glycos_transf_1"/>
    <property type="match status" value="1"/>
</dbReference>
<protein>
    <submittedName>
        <fullName evidence="3">D-inositol-3-phosphate glycosyltransferase</fullName>
        <ecNumber evidence="3">2.4.1.250</ecNumber>
    </submittedName>
</protein>
<keyword evidence="3" id="KW-0328">Glycosyltransferase</keyword>
<dbReference type="InterPro" id="IPR002201">
    <property type="entry name" value="Glyco_trans_9"/>
</dbReference>
<evidence type="ECO:0000259" key="2">
    <source>
        <dbReference type="Pfam" id="PF00534"/>
    </source>
</evidence>
<name>A0AAD2CAP2_9RALS</name>
<dbReference type="AlphaFoldDB" id="A0AAD2CAP2"/>
<comment type="caution">
    <text evidence="3">The sequence shown here is derived from an EMBL/GenBank/DDBJ whole genome shotgun (WGS) entry which is preliminary data.</text>
</comment>
<feature type="domain" description="Glycosyl transferase family 1" evidence="2">
    <location>
        <begin position="225"/>
        <end position="382"/>
    </location>
</feature>
<dbReference type="Pfam" id="PF01075">
    <property type="entry name" value="Glyco_transf_9"/>
    <property type="match status" value="1"/>
</dbReference>
<reference evidence="3 5" key="1">
    <citation type="submission" date="2023-07" db="EMBL/GenBank/DDBJ databases">
        <authorList>
            <person name="Peeters C."/>
        </authorList>
    </citation>
    <scope>NUCLEOTIDE SEQUENCE</scope>
    <source>
        <strain evidence="4 5">LMG 32965</strain>
        <strain evidence="3">R-77567</strain>
    </source>
</reference>
<dbReference type="InterPro" id="IPR001296">
    <property type="entry name" value="Glyco_trans_1"/>
</dbReference>
<evidence type="ECO:0000313" key="5">
    <source>
        <dbReference type="Proteomes" id="UP001189792"/>
    </source>
</evidence>
<dbReference type="Proteomes" id="UP001190491">
    <property type="component" value="Unassembled WGS sequence"/>
</dbReference>
<dbReference type="GO" id="GO:0102710">
    <property type="term" value="F:D-inositol-3-phosphate glycosyltransferase activity"/>
    <property type="evidence" value="ECO:0007669"/>
    <property type="project" value="UniProtKB-EC"/>
</dbReference>
<dbReference type="EC" id="2.4.1.250" evidence="3"/>
<dbReference type="CDD" id="cd03789">
    <property type="entry name" value="GT9_LPS_heptosyltransferase"/>
    <property type="match status" value="1"/>
</dbReference>
<dbReference type="RefSeq" id="WP_206273750.1">
    <property type="nucleotide sequence ID" value="NZ_CAUDKO010000012.1"/>
</dbReference>
<accession>A0AAD2CAP2</accession>
<evidence type="ECO:0000313" key="3">
    <source>
        <dbReference type="EMBL" id="CAJ0891329.1"/>
    </source>
</evidence>
<organism evidence="3 6">
    <name type="scientific">Ralstonia flatus</name>
    <dbReference type="NCBI Taxonomy" id="3058601"/>
    <lineage>
        <taxon>Bacteria</taxon>
        <taxon>Pseudomonadati</taxon>
        <taxon>Pseudomonadota</taxon>
        <taxon>Betaproteobacteria</taxon>
        <taxon>Burkholderiales</taxon>
        <taxon>Burkholderiaceae</taxon>
        <taxon>Ralstonia</taxon>
    </lineage>
</organism>
<proteinExistence type="predicted"/>
<gene>
    <name evidence="3" type="primary">mshA_6</name>
    <name evidence="4" type="ORF">R77564_04131</name>
    <name evidence="3" type="ORF">R77567_04265</name>
</gene>
<keyword evidence="5" id="KW-1185">Reference proteome</keyword>
<dbReference type="PANTHER" id="PTHR46401:SF2">
    <property type="entry name" value="GLYCOSYLTRANSFERASE WBBK-RELATED"/>
    <property type="match status" value="1"/>
</dbReference>
<dbReference type="Proteomes" id="UP001189792">
    <property type="component" value="Unassembled WGS sequence"/>
</dbReference>
<dbReference type="EMBL" id="CAUDLI010000010">
    <property type="protein sequence ID" value="CAJ0897695.1"/>
    <property type="molecule type" value="Genomic_DNA"/>
</dbReference>
<evidence type="ECO:0000313" key="6">
    <source>
        <dbReference type="Proteomes" id="UP001190491"/>
    </source>
</evidence>
<dbReference type="SUPFAM" id="SSF53756">
    <property type="entry name" value="UDP-Glycosyltransferase/glycogen phosphorylase"/>
    <property type="match status" value="2"/>
</dbReference>
<dbReference type="EMBL" id="CAUDKO010000012">
    <property type="protein sequence ID" value="CAJ0891329.1"/>
    <property type="molecule type" value="Genomic_DNA"/>
</dbReference>